<dbReference type="PANTHER" id="PTHR43806:SF11">
    <property type="entry name" value="CEREVISIN-RELATED"/>
    <property type="match status" value="1"/>
</dbReference>
<name>A0A895YKH4_9ACTN</name>
<evidence type="ECO:0000256" key="4">
    <source>
        <dbReference type="ARBA" id="ARBA00022825"/>
    </source>
</evidence>
<dbReference type="InterPro" id="IPR000209">
    <property type="entry name" value="Peptidase_S8/S53_dom"/>
</dbReference>
<evidence type="ECO:0000313" key="7">
    <source>
        <dbReference type="EMBL" id="QSB15813.1"/>
    </source>
</evidence>
<gene>
    <name evidence="7" type="ORF">JQS43_05605</name>
</gene>
<dbReference type="InterPro" id="IPR036852">
    <property type="entry name" value="Peptidase_S8/S53_dom_sf"/>
</dbReference>
<evidence type="ECO:0000313" key="8">
    <source>
        <dbReference type="Proteomes" id="UP000662857"/>
    </source>
</evidence>
<dbReference type="RefSeq" id="WP_239678001.1">
    <property type="nucleotide sequence ID" value="NZ_CP070499.1"/>
</dbReference>
<keyword evidence="3" id="KW-0378">Hydrolase</keyword>
<organism evidence="7 8">
    <name type="scientific">Natronosporangium hydrolyticum</name>
    <dbReference type="NCBI Taxonomy" id="2811111"/>
    <lineage>
        <taxon>Bacteria</taxon>
        <taxon>Bacillati</taxon>
        <taxon>Actinomycetota</taxon>
        <taxon>Actinomycetes</taxon>
        <taxon>Micromonosporales</taxon>
        <taxon>Micromonosporaceae</taxon>
        <taxon>Natronosporangium</taxon>
    </lineage>
</organism>
<dbReference type="PANTHER" id="PTHR43806">
    <property type="entry name" value="PEPTIDASE S8"/>
    <property type="match status" value="1"/>
</dbReference>
<reference evidence="7" key="1">
    <citation type="submission" date="2021-02" db="EMBL/GenBank/DDBJ databases">
        <title>Natrosporangium hydrolyticum gen. nov., sp. nov, a haloalkaliphilic actinobacterium from a soda solonchak soil.</title>
        <authorList>
            <person name="Sorokin D.Y."/>
            <person name="Khijniak T.V."/>
            <person name="Zakharycheva A.P."/>
            <person name="Boueva O.V."/>
            <person name="Ariskina E.V."/>
            <person name="Hahnke R.L."/>
            <person name="Bunk B."/>
            <person name="Sproer C."/>
            <person name="Schumann P."/>
            <person name="Evtushenko L.I."/>
            <person name="Kublanov I.V."/>
        </authorList>
    </citation>
    <scope>NUCLEOTIDE SEQUENCE</scope>
    <source>
        <strain evidence="7">DSM 106523</strain>
    </source>
</reference>
<keyword evidence="8" id="KW-1185">Reference proteome</keyword>
<dbReference type="GO" id="GO:0004252">
    <property type="term" value="F:serine-type endopeptidase activity"/>
    <property type="evidence" value="ECO:0007669"/>
    <property type="project" value="InterPro"/>
</dbReference>
<keyword evidence="2" id="KW-0645">Protease</keyword>
<dbReference type="Gene3D" id="3.40.50.200">
    <property type="entry name" value="Peptidase S8/S53 domain"/>
    <property type="match status" value="1"/>
</dbReference>
<dbReference type="InterPro" id="IPR050131">
    <property type="entry name" value="Peptidase_S8_subtilisin-like"/>
</dbReference>
<comment type="similarity">
    <text evidence="1 5">Belongs to the peptidase S8 family.</text>
</comment>
<dbReference type="EMBL" id="CP070499">
    <property type="protein sequence ID" value="QSB15813.1"/>
    <property type="molecule type" value="Genomic_DNA"/>
</dbReference>
<keyword evidence="4" id="KW-0720">Serine protease</keyword>
<dbReference type="PRINTS" id="PR00723">
    <property type="entry name" value="SUBTILISIN"/>
</dbReference>
<dbReference type="AlphaFoldDB" id="A0A895YKH4"/>
<dbReference type="KEGG" id="nhy:JQS43_05605"/>
<accession>A0A895YKH4</accession>
<protein>
    <submittedName>
        <fullName evidence="7">S8 family serine peptidase</fullName>
    </submittedName>
</protein>
<sequence>MRTRTQRGVAGAATAVLLVTAGCTSGGSWSDGAGPDPSLPMSEVSAITDGDVIRLSWAPVADADRYRFSDGAYTTDVPATICGEQCALTIADPPPRAQVAVSAVRADGTFSAAATTPVTAPGAPGGAVAVDEPAVLLVHNGAAYGEAVRPRVEVVPVDSADAAQQLIDDAYRSGSGVLSASLNLPAGQLAGPPPRLVSQPAAGPPADATWQVEAMRFDLRPGDPPGDGIVVATIEGGGVATEHPSLRGVVADGHHVDAPAGEGNGVTDPTVHATGVASLIAGQPAGDVPGIAPGARIHPVDIGDRRESDLIEGIIAAVDAGADIINVSMAVECRSVLGITRCPDGIQAATDYAEREGVVVVAGAGNNGSGDQCGGEPNADQWPAVLDTVISVGAYEPTGVVWPCTPYRPDLDVLAPGVRLLLAEPGGGYAIGSGASFAAPLVSGLIAVLLAERPQLTPAEIRELLPQWLRPNQELDVAAALTSLPPD</sequence>
<comment type="caution">
    <text evidence="5">Lacks conserved residue(s) required for the propagation of feature annotation.</text>
</comment>
<dbReference type="SUPFAM" id="SSF52743">
    <property type="entry name" value="Subtilisin-like"/>
    <property type="match status" value="1"/>
</dbReference>
<dbReference type="PROSITE" id="PS51257">
    <property type="entry name" value="PROKAR_LIPOPROTEIN"/>
    <property type="match status" value="1"/>
</dbReference>
<dbReference type="Pfam" id="PF00082">
    <property type="entry name" value="Peptidase_S8"/>
    <property type="match status" value="1"/>
</dbReference>
<evidence type="ECO:0000259" key="6">
    <source>
        <dbReference type="Pfam" id="PF00082"/>
    </source>
</evidence>
<dbReference type="InterPro" id="IPR015500">
    <property type="entry name" value="Peptidase_S8_subtilisin-rel"/>
</dbReference>
<dbReference type="PROSITE" id="PS51892">
    <property type="entry name" value="SUBTILASE"/>
    <property type="match status" value="1"/>
</dbReference>
<evidence type="ECO:0000256" key="2">
    <source>
        <dbReference type="ARBA" id="ARBA00022670"/>
    </source>
</evidence>
<evidence type="ECO:0000256" key="1">
    <source>
        <dbReference type="ARBA" id="ARBA00011073"/>
    </source>
</evidence>
<evidence type="ECO:0000256" key="3">
    <source>
        <dbReference type="ARBA" id="ARBA00022801"/>
    </source>
</evidence>
<dbReference type="GO" id="GO:0006508">
    <property type="term" value="P:proteolysis"/>
    <property type="evidence" value="ECO:0007669"/>
    <property type="project" value="UniProtKB-KW"/>
</dbReference>
<dbReference type="Proteomes" id="UP000662857">
    <property type="component" value="Chromosome"/>
</dbReference>
<proteinExistence type="inferred from homology"/>
<feature type="domain" description="Peptidase S8/S53" evidence="6">
    <location>
        <begin position="226"/>
        <end position="465"/>
    </location>
</feature>
<evidence type="ECO:0000256" key="5">
    <source>
        <dbReference type="PROSITE-ProRule" id="PRU01240"/>
    </source>
</evidence>